<evidence type="ECO:0000256" key="4">
    <source>
        <dbReference type="ARBA" id="ARBA00022847"/>
    </source>
</evidence>
<evidence type="ECO:0000313" key="9">
    <source>
        <dbReference type="Proteomes" id="UP001233999"/>
    </source>
</evidence>
<evidence type="ECO:0000256" key="2">
    <source>
        <dbReference type="ARBA" id="ARBA00022448"/>
    </source>
</evidence>
<evidence type="ECO:0000256" key="5">
    <source>
        <dbReference type="ARBA" id="ARBA00022989"/>
    </source>
</evidence>
<dbReference type="GO" id="GO:0006820">
    <property type="term" value="P:monoatomic anion transport"/>
    <property type="evidence" value="ECO:0007669"/>
    <property type="project" value="TreeGrafter"/>
</dbReference>
<evidence type="ECO:0000256" key="6">
    <source>
        <dbReference type="ARBA" id="ARBA00023136"/>
    </source>
</evidence>
<reference evidence="8" key="2">
    <citation type="submission" date="2023-05" db="EMBL/GenBank/DDBJ databases">
        <authorList>
            <person name="Fouks B."/>
        </authorList>
    </citation>
    <scope>NUCLEOTIDE SEQUENCE</scope>
    <source>
        <strain evidence="8">Stay&amp;Tobe</strain>
        <tissue evidence="8">Testes</tissue>
    </source>
</reference>
<dbReference type="SUPFAM" id="SSF103473">
    <property type="entry name" value="MFS general substrate transporter"/>
    <property type="match status" value="1"/>
</dbReference>
<keyword evidence="3 7" id="KW-0812">Transmembrane</keyword>
<comment type="caution">
    <text evidence="8">The sequence shown here is derived from an EMBL/GenBank/DDBJ whole genome shotgun (WGS) entry which is preliminary data.</text>
</comment>
<name>A0AAD7ZAW1_DIPPU</name>
<keyword evidence="4" id="KW-0769">Symport</keyword>
<dbReference type="GO" id="GO:0016020">
    <property type="term" value="C:membrane"/>
    <property type="evidence" value="ECO:0007669"/>
    <property type="project" value="UniProtKB-SubCell"/>
</dbReference>
<dbReference type="GO" id="GO:0015293">
    <property type="term" value="F:symporter activity"/>
    <property type="evidence" value="ECO:0007669"/>
    <property type="project" value="UniProtKB-KW"/>
</dbReference>
<dbReference type="Proteomes" id="UP001233999">
    <property type="component" value="Unassembled WGS sequence"/>
</dbReference>
<comment type="subcellular location">
    <subcellularLocation>
        <location evidence="1">Membrane</location>
        <topology evidence="1">Multi-pass membrane protein</topology>
    </subcellularLocation>
</comment>
<sequence length="184" mass="19959">MFSGIPHLGRMILAYIISTGCDYLLQHNKMTSTNVRKLAISICCLAQGAVILCLAFSGCNYIAAIILITLATSFTGGEAAGALGNLVDLSPNFASIMLGISQTVAVIPGTLSPMVVSFFTYQNQTIEQWKKVYLISAAMVAVPGFISLCFTTSDLQKWNSPDKEQNHEFDLLKVNSPQEDEKKN</sequence>
<dbReference type="PANTHER" id="PTHR11662">
    <property type="entry name" value="SOLUTE CARRIER FAMILY 17"/>
    <property type="match status" value="1"/>
</dbReference>
<protein>
    <recommendedName>
        <fullName evidence="10">Sialin</fullName>
    </recommendedName>
</protein>
<keyword evidence="5 7" id="KW-1133">Transmembrane helix</keyword>
<dbReference type="AlphaFoldDB" id="A0AAD7ZAW1"/>
<dbReference type="InterPro" id="IPR050382">
    <property type="entry name" value="MFS_Na/Anion_cotransporter"/>
</dbReference>
<dbReference type="Gene3D" id="1.20.1250.20">
    <property type="entry name" value="MFS general substrate transporter like domains"/>
    <property type="match status" value="1"/>
</dbReference>
<feature type="transmembrane region" description="Helical" evidence="7">
    <location>
        <begin position="132"/>
        <end position="153"/>
    </location>
</feature>
<dbReference type="InterPro" id="IPR036259">
    <property type="entry name" value="MFS_trans_sf"/>
</dbReference>
<dbReference type="PANTHER" id="PTHR11662:SF79">
    <property type="entry name" value="NA[+]-DEPENDENT INORGANIC PHOSPHATE COTRANSPORTER, ISOFORM A"/>
    <property type="match status" value="1"/>
</dbReference>
<evidence type="ECO:0000256" key="7">
    <source>
        <dbReference type="SAM" id="Phobius"/>
    </source>
</evidence>
<keyword evidence="9" id="KW-1185">Reference proteome</keyword>
<gene>
    <name evidence="8" type="ORF">L9F63_006327</name>
</gene>
<evidence type="ECO:0000256" key="1">
    <source>
        <dbReference type="ARBA" id="ARBA00004141"/>
    </source>
</evidence>
<evidence type="ECO:0000313" key="8">
    <source>
        <dbReference type="EMBL" id="KAJ9577119.1"/>
    </source>
</evidence>
<keyword evidence="2" id="KW-0813">Transport</keyword>
<reference evidence="8" key="1">
    <citation type="journal article" date="2023" name="IScience">
        <title>Live-bearing cockroach genome reveals convergent evolutionary mechanisms linked to viviparity in insects and beyond.</title>
        <authorList>
            <person name="Fouks B."/>
            <person name="Harrison M.C."/>
            <person name="Mikhailova A.A."/>
            <person name="Marchal E."/>
            <person name="English S."/>
            <person name="Carruthers M."/>
            <person name="Jennings E.C."/>
            <person name="Chiamaka E.L."/>
            <person name="Frigard R.A."/>
            <person name="Pippel M."/>
            <person name="Attardo G.M."/>
            <person name="Benoit J.B."/>
            <person name="Bornberg-Bauer E."/>
            <person name="Tobe S.S."/>
        </authorList>
    </citation>
    <scope>NUCLEOTIDE SEQUENCE</scope>
    <source>
        <strain evidence="8">Stay&amp;Tobe</strain>
    </source>
</reference>
<dbReference type="EMBL" id="JASPKZ010009375">
    <property type="protein sequence ID" value="KAJ9577119.1"/>
    <property type="molecule type" value="Genomic_DNA"/>
</dbReference>
<feature type="transmembrane region" description="Helical" evidence="7">
    <location>
        <begin position="63"/>
        <end position="87"/>
    </location>
</feature>
<accession>A0AAD7ZAW1</accession>
<proteinExistence type="predicted"/>
<feature type="transmembrane region" description="Helical" evidence="7">
    <location>
        <begin position="38"/>
        <end position="56"/>
    </location>
</feature>
<evidence type="ECO:0008006" key="10">
    <source>
        <dbReference type="Google" id="ProtNLM"/>
    </source>
</evidence>
<evidence type="ECO:0000256" key="3">
    <source>
        <dbReference type="ARBA" id="ARBA00022692"/>
    </source>
</evidence>
<dbReference type="FunFam" id="1.20.1250.20:FF:000003">
    <property type="entry name" value="Solute carrier family 17 member 3"/>
    <property type="match status" value="1"/>
</dbReference>
<keyword evidence="6 7" id="KW-0472">Membrane</keyword>
<organism evidence="8 9">
    <name type="scientific">Diploptera punctata</name>
    <name type="common">Pacific beetle cockroach</name>
    <dbReference type="NCBI Taxonomy" id="6984"/>
    <lineage>
        <taxon>Eukaryota</taxon>
        <taxon>Metazoa</taxon>
        <taxon>Ecdysozoa</taxon>
        <taxon>Arthropoda</taxon>
        <taxon>Hexapoda</taxon>
        <taxon>Insecta</taxon>
        <taxon>Pterygota</taxon>
        <taxon>Neoptera</taxon>
        <taxon>Polyneoptera</taxon>
        <taxon>Dictyoptera</taxon>
        <taxon>Blattodea</taxon>
        <taxon>Blaberoidea</taxon>
        <taxon>Blaberidae</taxon>
        <taxon>Diplopterinae</taxon>
        <taxon>Diploptera</taxon>
    </lineage>
</organism>
<feature type="transmembrane region" description="Helical" evidence="7">
    <location>
        <begin position="93"/>
        <end position="120"/>
    </location>
</feature>